<dbReference type="InterPro" id="IPR004446">
    <property type="entry name" value="Heptose_bisP_phosphatase"/>
</dbReference>
<evidence type="ECO:0000256" key="4">
    <source>
        <dbReference type="ARBA" id="ARBA00022801"/>
    </source>
</evidence>
<dbReference type="PANTHER" id="PTHR42891">
    <property type="entry name" value="D-GLYCERO-BETA-D-MANNO-HEPTOSE-1,7-BISPHOSPHATE 7-PHOSPHATASE"/>
    <property type="match status" value="1"/>
</dbReference>
<reference evidence="8 9" key="1">
    <citation type="submission" date="2024-09" db="EMBL/GenBank/DDBJ databases">
        <authorList>
            <person name="Sun Q."/>
            <person name="Mori K."/>
        </authorList>
    </citation>
    <scope>NUCLEOTIDE SEQUENCE [LARGE SCALE GENOMIC DNA]</scope>
    <source>
        <strain evidence="8 9">TISTR 2452</strain>
    </source>
</reference>
<gene>
    <name evidence="8" type="ORF">ACFFSY_18200</name>
</gene>
<dbReference type="InterPro" id="IPR006549">
    <property type="entry name" value="HAD-SF_hydro_IIIA"/>
</dbReference>
<evidence type="ECO:0000256" key="1">
    <source>
        <dbReference type="ARBA" id="ARBA00004496"/>
    </source>
</evidence>
<evidence type="ECO:0000313" key="8">
    <source>
        <dbReference type="EMBL" id="MFB9327863.1"/>
    </source>
</evidence>
<dbReference type="Gene3D" id="3.40.50.1000">
    <property type="entry name" value="HAD superfamily/HAD-like"/>
    <property type="match status" value="1"/>
</dbReference>
<evidence type="ECO:0000313" key="9">
    <source>
        <dbReference type="Proteomes" id="UP001589747"/>
    </source>
</evidence>
<keyword evidence="2 7" id="KW-0963">Cytoplasm</keyword>
<dbReference type="Pfam" id="PF13242">
    <property type="entry name" value="Hydrolase_like"/>
    <property type="match status" value="1"/>
</dbReference>
<dbReference type="RefSeq" id="WP_377496615.1">
    <property type="nucleotide sequence ID" value="NZ_JBHMDO010000031.1"/>
</dbReference>
<evidence type="ECO:0000256" key="5">
    <source>
        <dbReference type="ARBA" id="ARBA00023277"/>
    </source>
</evidence>
<organism evidence="8 9">
    <name type="scientific">Paenibacillus aurantiacus</name>
    <dbReference type="NCBI Taxonomy" id="1936118"/>
    <lineage>
        <taxon>Bacteria</taxon>
        <taxon>Bacillati</taxon>
        <taxon>Bacillota</taxon>
        <taxon>Bacilli</taxon>
        <taxon>Bacillales</taxon>
        <taxon>Paenibacillaceae</taxon>
        <taxon>Paenibacillus</taxon>
    </lineage>
</organism>
<evidence type="ECO:0000256" key="6">
    <source>
        <dbReference type="ARBA" id="ARBA00031828"/>
    </source>
</evidence>
<evidence type="ECO:0000256" key="3">
    <source>
        <dbReference type="ARBA" id="ARBA00022723"/>
    </source>
</evidence>
<dbReference type="SUPFAM" id="SSF56784">
    <property type="entry name" value="HAD-like"/>
    <property type="match status" value="1"/>
</dbReference>
<dbReference type="Proteomes" id="UP001589747">
    <property type="component" value="Unassembled WGS sequence"/>
</dbReference>
<comment type="similarity">
    <text evidence="7">Belongs to the gmhB family.</text>
</comment>
<dbReference type="PANTHER" id="PTHR42891:SF1">
    <property type="entry name" value="D-GLYCERO-BETA-D-MANNO-HEPTOSE-1,7-BISPHOSPHATE 7-PHOSPHATASE"/>
    <property type="match status" value="1"/>
</dbReference>
<dbReference type="EC" id="3.1.3.-" evidence="7"/>
<dbReference type="InterPro" id="IPR023214">
    <property type="entry name" value="HAD_sf"/>
</dbReference>
<dbReference type="NCBIfam" id="TIGR01662">
    <property type="entry name" value="HAD-SF-IIIA"/>
    <property type="match status" value="1"/>
</dbReference>
<evidence type="ECO:0000256" key="2">
    <source>
        <dbReference type="ARBA" id="ARBA00022490"/>
    </source>
</evidence>
<dbReference type="NCBIfam" id="TIGR01656">
    <property type="entry name" value="Histidinol-ppas"/>
    <property type="match status" value="1"/>
</dbReference>
<dbReference type="CDD" id="cd07503">
    <property type="entry name" value="HAD_HisB-N"/>
    <property type="match status" value="1"/>
</dbReference>
<name>A0ABV5KRJ4_9BACL</name>
<dbReference type="PIRSF" id="PIRSF004682">
    <property type="entry name" value="GmhB"/>
    <property type="match status" value="1"/>
</dbReference>
<keyword evidence="4 7" id="KW-0378">Hydrolase</keyword>
<dbReference type="InterPro" id="IPR006543">
    <property type="entry name" value="Histidinol-phos"/>
</dbReference>
<dbReference type="EMBL" id="JBHMDO010000031">
    <property type="protein sequence ID" value="MFB9327863.1"/>
    <property type="molecule type" value="Genomic_DNA"/>
</dbReference>
<keyword evidence="5 7" id="KW-0119">Carbohydrate metabolism</keyword>
<keyword evidence="3" id="KW-0479">Metal-binding</keyword>
<sequence>MFGVSASRASAVFLDRDGVLNENMAGGYVTAWRQFRWLPGAAAAIALLNKQGWKVFVVTNQACIAKGIASHAAIDGIHDRMLHELRVRGANVSGVYVCPHRPEHGCSCRKPRPGMLLQAAEEHGIDLPASYFIGDSLTDMRAAQAANTQGILVRSGLGRSQEEEARRLQAAGHYCDTVLEAVQYITRQGQLHDPKRRV</sequence>
<dbReference type="InterPro" id="IPR036412">
    <property type="entry name" value="HAD-like_sf"/>
</dbReference>
<accession>A0ABV5KRJ4</accession>
<comment type="subcellular location">
    <subcellularLocation>
        <location evidence="1 7">Cytoplasm</location>
    </subcellularLocation>
</comment>
<evidence type="ECO:0000256" key="7">
    <source>
        <dbReference type="PIRNR" id="PIRNR004682"/>
    </source>
</evidence>
<protein>
    <recommendedName>
        <fullName evidence="6 7">D,D-heptose 1,7-bisphosphate phosphatase</fullName>
        <ecNumber evidence="7">3.1.3.-</ecNumber>
    </recommendedName>
</protein>
<proteinExistence type="inferred from homology"/>
<comment type="caution">
    <text evidence="8">The sequence shown here is derived from an EMBL/GenBank/DDBJ whole genome shotgun (WGS) entry which is preliminary data.</text>
</comment>
<keyword evidence="9" id="KW-1185">Reference proteome</keyword>